<feature type="non-terminal residue" evidence="2">
    <location>
        <position position="285"/>
    </location>
</feature>
<dbReference type="InterPro" id="IPR039766">
    <property type="entry name" value="Vps53"/>
</dbReference>
<dbReference type="GO" id="GO:0000938">
    <property type="term" value="C:GARP complex"/>
    <property type="evidence" value="ECO:0007669"/>
    <property type="project" value="InterPro"/>
</dbReference>
<dbReference type="AlphaFoldDB" id="A0A6A4YZE5"/>
<dbReference type="Pfam" id="PF04100">
    <property type="entry name" value="Vps53_N"/>
    <property type="match status" value="1"/>
</dbReference>
<reference evidence="2 3" key="1">
    <citation type="submission" date="2019-06" db="EMBL/GenBank/DDBJ databases">
        <title>Genomics analysis of Aphanomyces spp. identifies a new class of oomycete effector associated with host adaptation.</title>
        <authorList>
            <person name="Gaulin E."/>
        </authorList>
    </citation>
    <scope>NUCLEOTIDE SEQUENCE [LARGE SCALE GENOMIC DNA]</scope>
    <source>
        <strain evidence="2 3">E</strain>
    </source>
</reference>
<comment type="caution">
    <text evidence="2">The sequence shown here is derived from an EMBL/GenBank/DDBJ whole genome shotgun (WGS) entry which is preliminary data.</text>
</comment>
<name>A0A6A4YZE5_APHAT</name>
<evidence type="ECO:0000259" key="1">
    <source>
        <dbReference type="Pfam" id="PF04100"/>
    </source>
</evidence>
<gene>
    <name evidence="2" type="ORF">AaE_016210</name>
</gene>
<feature type="domain" description="Vps53 N-terminal" evidence="1">
    <location>
        <begin position="25"/>
        <end position="257"/>
    </location>
</feature>
<evidence type="ECO:0000313" key="3">
    <source>
        <dbReference type="Proteomes" id="UP000469452"/>
    </source>
</evidence>
<accession>A0A6A4YZE5</accession>
<dbReference type="GO" id="GO:0005829">
    <property type="term" value="C:cytosol"/>
    <property type="evidence" value="ECO:0007669"/>
    <property type="project" value="GOC"/>
</dbReference>
<dbReference type="GO" id="GO:0042147">
    <property type="term" value="P:retrograde transport, endosome to Golgi"/>
    <property type="evidence" value="ECO:0007669"/>
    <property type="project" value="InterPro"/>
</dbReference>
<dbReference type="PANTHER" id="PTHR12820:SF0">
    <property type="entry name" value="VACUOLAR PROTEIN SORTING-ASSOCIATED PROTEIN 53 HOMOLOG"/>
    <property type="match status" value="1"/>
</dbReference>
<dbReference type="PANTHER" id="PTHR12820">
    <property type="entry name" value="VACUOLAR SORTING PROTEIN 53"/>
    <property type="match status" value="1"/>
</dbReference>
<protein>
    <recommendedName>
        <fullName evidence="1">Vps53 N-terminal domain-containing protein</fullName>
    </recommendedName>
</protein>
<dbReference type="VEuPathDB" id="FungiDB:H257_06317"/>
<dbReference type="EMBL" id="VJMI01021337">
    <property type="protein sequence ID" value="KAF0701976.1"/>
    <property type="molecule type" value="Genomic_DNA"/>
</dbReference>
<sequence>MQLPQGVEAAISRVLPSDDVLDRPEFDCVEFINRNFPDEQSLADIEPFVSRLNGRMKELDENLSHASQEQSLAAYQALADLKEAQQAVTQLYTKIHDIRGKAEQSEVMVQEICRDIKQLDYAKRHLQTTITALKRLHMLVTAVDQLEYMTSQRLYKEAASLLEAVNSLFTHFEGFTKVGKILDLQRTVNAIRADLEKQIFGDFQVVGPLATLDSIAKDDDEMQRMFANLATACLIVSALGNDTRKKLVHTWCVDQLAVRLSILTTFDMTLDQPYEKQFGGSAASS</sequence>
<dbReference type="InterPro" id="IPR007234">
    <property type="entry name" value="Vps53_N"/>
</dbReference>
<dbReference type="Proteomes" id="UP000469452">
    <property type="component" value="Unassembled WGS sequence"/>
</dbReference>
<proteinExistence type="predicted"/>
<organism evidence="2 3">
    <name type="scientific">Aphanomyces astaci</name>
    <name type="common">Crayfish plague agent</name>
    <dbReference type="NCBI Taxonomy" id="112090"/>
    <lineage>
        <taxon>Eukaryota</taxon>
        <taxon>Sar</taxon>
        <taxon>Stramenopiles</taxon>
        <taxon>Oomycota</taxon>
        <taxon>Saprolegniomycetes</taxon>
        <taxon>Saprolegniales</taxon>
        <taxon>Verrucalvaceae</taxon>
        <taxon>Aphanomyces</taxon>
    </lineage>
</organism>
<evidence type="ECO:0000313" key="2">
    <source>
        <dbReference type="EMBL" id="KAF0701976.1"/>
    </source>
</evidence>